<dbReference type="AlphaFoldDB" id="A0A8S4MP62"/>
<reference evidence="1" key="1">
    <citation type="submission" date="2022-01" db="EMBL/GenBank/DDBJ databases">
        <authorList>
            <person name="Braso-Vives M."/>
        </authorList>
    </citation>
    <scope>NUCLEOTIDE SEQUENCE</scope>
</reference>
<comment type="caution">
    <text evidence="1">The sequence shown here is derived from an EMBL/GenBank/DDBJ whole genome shotgun (WGS) entry which is preliminary data.</text>
</comment>
<sequence length="238" mass="26457">MFIKLAKVYNEILETGEVPEGLGDSEIALLDKGKVKPEDSMSSSRPVELQEAVWKDGIRLVYIPFSGPKISDEGGAQARIKLKTIRDEEPLPSCVRTLIWIGQKCNALEGRWRKCRTAAALPGRTKAGRGPEGILEKAYMSSESSWYQGQEGFRPLALEVQVPQKAVRLPRQGLPTKSTGDPLDEGFFKKVRKAKGTASTQYESSADEEEELPPSAVFYECELRLGYHDRLINQATQT</sequence>
<gene>
    <name evidence="1" type="primary">Hypp9670</name>
    <name evidence="1" type="ORF">BLAG_LOCUS26273</name>
</gene>
<dbReference type="Proteomes" id="UP000838412">
    <property type="component" value="Unassembled WGS sequence"/>
</dbReference>
<evidence type="ECO:0000313" key="2">
    <source>
        <dbReference type="Proteomes" id="UP000838412"/>
    </source>
</evidence>
<accession>A0A8S4MP62</accession>
<dbReference type="EMBL" id="CAKMNS010000361">
    <property type="protein sequence ID" value="CAH1277505.1"/>
    <property type="molecule type" value="Genomic_DNA"/>
</dbReference>
<proteinExistence type="predicted"/>
<organism evidence="1 2">
    <name type="scientific">Branchiostoma lanceolatum</name>
    <name type="common">Common lancelet</name>
    <name type="synonym">Amphioxus lanceolatum</name>
    <dbReference type="NCBI Taxonomy" id="7740"/>
    <lineage>
        <taxon>Eukaryota</taxon>
        <taxon>Metazoa</taxon>
        <taxon>Chordata</taxon>
        <taxon>Cephalochordata</taxon>
        <taxon>Leptocardii</taxon>
        <taxon>Amphioxiformes</taxon>
        <taxon>Branchiostomatidae</taxon>
        <taxon>Branchiostoma</taxon>
    </lineage>
</organism>
<name>A0A8S4MP62_BRALA</name>
<protein>
    <submittedName>
        <fullName evidence="1">Hypp9670 protein</fullName>
    </submittedName>
</protein>
<evidence type="ECO:0000313" key="1">
    <source>
        <dbReference type="EMBL" id="CAH1277505.1"/>
    </source>
</evidence>
<keyword evidence="2" id="KW-1185">Reference proteome</keyword>